<dbReference type="GO" id="GO:0006412">
    <property type="term" value="P:translation"/>
    <property type="evidence" value="ECO:0007669"/>
    <property type="project" value="InterPro"/>
</dbReference>
<evidence type="ECO:0000256" key="2">
    <source>
        <dbReference type="ARBA" id="ARBA00022980"/>
    </source>
</evidence>
<accession>A0A8K0JT30</accession>
<evidence type="ECO:0000313" key="6">
    <source>
        <dbReference type="Proteomes" id="UP000812966"/>
    </source>
</evidence>
<sequence>MTVLEGIVTKAGVMGKTVTVTVSRKVVHPILLKEMKRHKKFLVHDEHEQARLDDRVTIQLGKPQSKRKSFYLTQIHSRGSALVTPSTVVAGAVAPEQQESEILKQVELAEKSMGTEGFEKQERRRKEEEREQKVLEKMGIQSEA</sequence>
<dbReference type="GO" id="GO:0005739">
    <property type="term" value="C:mitochondrion"/>
    <property type="evidence" value="ECO:0007669"/>
    <property type="project" value="TreeGrafter"/>
</dbReference>
<dbReference type="OrthoDB" id="274752at2759"/>
<protein>
    <recommendedName>
        <fullName evidence="7">30S ribosomal protein S17, chloroplastic</fullName>
    </recommendedName>
</protein>
<dbReference type="GO" id="GO:0003735">
    <property type="term" value="F:structural constituent of ribosome"/>
    <property type="evidence" value="ECO:0007669"/>
    <property type="project" value="InterPro"/>
</dbReference>
<feature type="region of interest" description="Disordered" evidence="4">
    <location>
        <begin position="113"/>
        <end position="144"/>
    </location>
</feature>
<dbReference type="GO" id="GO:0005840">
    <property type="term" value="C:ribosome"/>
    <property type="evidence" value="ECO:0007669"/>
    <property type="project" value="UniProtKB-KW"/>
</dbReference>
<comment type="similarity">
    <text evidence="1">Belongs to the universal ribosomal protein uS17 family.</text>
</comment>
<reference evidence="5" key="1">
    <citation type="submission" date="2020-04" db="EMBL/GenBank/DDBJ databases">
        <title>Analysis of mating type loci in Filobasidium floriforme.</title>
        <authorList>
            <person name="Nowrousian M."/>
        </authorList>
    </citation>
    <scope>NUCLEOTIDE SEQUENCE</scope>
    <source>
        <strain evidence="5">CBS 6242</strain>
    </source>
</reference>
<dbReference type="PANTHER" id="PTHR10744:SF1">
    <property type="entry name" value="SMALL RIBOSOMAL SUBUNIT PROTEIN US17M"/>
    <property type="match status" value="1"/>
</dbReference>
<organism evidence="5 6">
    <name type="scientific">Filobasidium floriforme</name>
    <dbReference type="NCBI Taxonomy" id="5210"/>
    <lineage>
        <taxon>Eukaryota</taxon>
        <taxon>Fungi</taxon>
        <taxon>Dikarya</taxon>
        <taxon>Basidiomycota</taxon>
        <taxon>Agaricomycotina</taxon>
        <taxon>Tremellomycetes</taxon>
        <taxon>Filobasidiales</taxon>
        <taxon>Filobasidiaceae</taxon>
        <taxon>Filobasidium</taxon>
    </lineage>
</organism>
<keyword evidence="3" id="KW-0687">Ribonucleoprotein</keyword>
<evidence type="ECO:0000256" key="1">
    <source>
        <dbReference type="ARBA" id="ARBA00010254"/>
    </source>
</evidence>
<name>A0A8K0JT30_9TREE</name>
<dbReference type="CDD" id="cd00364">
    <property type="entry name" value="Ribosomal_uS17"/>
    <property type="match status" value="1"/>
</dbReference>
<dbReference type="GO" id="GO:1990904">
    <property type="term" value="C:ribonucleoprotein complex"/>
    <property type="evidence" value="ECO:0007669"/>
    <property type="project" value="UniProtKB-KW"/>
</dbReference>
<feature type="compositionally biased region" description="Basic and acidic residues" evidence="4">
    <location>
        <begin position="117"/>
        <end position="136"/>
    </location>
</feature>
<keyword evidence="2" id="KW-0689">Ribosomal protein</keyword>
<dbReference type="AlphaFoldDB" id="A0A8K0JT30"/>
<dbReference type="InterPro" id="IPR000266">
    <property type="entry name" value="Ribosomal_uS17"/>
</dbReference>
<dbReference type="Gene3D" id="2.40.50.140">
    <property type="entry name" value="Nucleic acid-binding proteins"/>
    <property type="match status" value="1"/>
</dbReference>
<evidence type="ECO:0000256" key="3">
    <source>
        <dbReference type="ARBA" id="ARBA00023274"/>
    </source>
</evidence>
<dbReference type="SUPFAM" id="SSF50249">
    <property type="entry name" value="Nucleic acid-binding proteins"/>
    <property type="match status" value="1"/>
</dbReference>
<gene>
    <name evidence="5" type="ORF">FFLO_00081</name>
</gene>
<dbReference type="PANTHER" id="PTHR10744">
    <property type="entry name" value="40S RIBOSOMAL PROTEIN S11 FAMILY MEMBER"/>
    <property type="match status" value="1"/>
</dbReference>
<evidence type="ECO:0008006" key="7">
    <source>
        <dbReference type="Google" id="ProtNLM"/>
    </source>
</evidence>
<dbReference type="EMBL" id="JABELV010000001">
    <property type="protein sequence ID" value="KAG7580110.1"/>
    <property type="molecule type" value="Genomic_DNA"/>
</dbReference>
<proteinExistence type="inferred from homology"/>
<evidence type="ECO:0000256" key="4">
    <source>
        <dbReference type="SAM" id="MobiDB-lite"/>
    </source>
</evidence>
<evidence type="ECO:0000313" key="5">
    <source>
        <dbReference type="EMBL" id="KAG7580110.1"/>
    </source>
</evidence>
<dbReference type="Proteomes" id="UP000812966">
    <property type="component" value="Unassembled WGS sequence"/>
</dbReference>
<comment type="caution">
    <text evidence="5">The sequence shown here is derived from an EMBL/GenBank/DDBJ whole genome shotgun (WGS) entry which is preliminary data.</text>
</comment>
<dbReference type="Pfam" id="PF00366">
    <property type="entry name" value="Ribosomal_S17"/>
    <property type="match status" value="1"/>
</dbReference>
<keyword evidence="6" id="KW-1185">Reference proteome</keyword>
<dbReference type="InterPro" id="IPR012340">
    <property type="entry name" value="NA-bd_OB-fold"/>
</dbReference>